<dbReference type="EMBL" id="VSSQ01101670">
    <property type="protein sequence ID" value="MPN43331.1"/>
    <property type="molecule type" value="Genomic_DNA"/>
</dbReference>
<dbReference type="SUPFAM" id="SSF82866">
    <property type="entry name" value="Multidrug efflux transporter AcrB transmembrane domain"/>
    <property type="match status" value="1"/>
</dbReference>
<evidence type="ECO:0000256" key="1">
    <source>
        <dbReference type="SAM" id="Phobius"/>
    </source>
</evidence>
<dbReference type="PANTHER" id="PTHR32063">
    <property type="match status" value="1"/>
</dbReference>
<keyword evidence="1" id="KW-0812">Transmembrane</keyword>
<keyword evidence="1" id="KW-1133">Transmembrane helix</keyword>
<organism evidence="2">
    <name type="scientific">bioreactor metagenome</name>
    <dbReference type="NCBI Taxonomy" id="1076179"/>
    <lineage>
        <taxon>unclassified sequences</taxon>
        <taxon>metagenomes</taxon>
        <taxon>ecological metagenomes</taxon>
    </lineage>
</organism>
<evidence type="ECO:0000313" key="2">
    <source>
        <dbReference type="EMBL" id="MPN43331.1"/>
    </source>
</evidence>
<dbReference type="PANTHER" id="PTHR32063:SF24">
    <property type="entry name" value="CATION EFFLUX SYSTEM (ACRB_ACRD_ACRF FAMILY)"/>
    <property type="match status" value="1"/>
</dbReference>
<feature type="transmembrane region" description="Helical" evidence="1">
    <location>
        <begin position="46"/>
        <end position="69"/>
    </location>
</feature>
<gene>
    <name evidence="2" type="primary">mdtC_60</name>
    <name evidence="2" type="ORF">SDC9_190890</name>
</gene>
<dbReference type="GO" id="GO:0005886">
    <property type="term" value="C:plasma membrane"/>
    <property type="evidence" value="ECO:0007669"/>
    <property type="project" value="TreeGrafter"/>
</dbReference>
<dbReference type="AlphaFoldDB" id="A0A645HWA0"/>
<keyword evidence="1" id="KW-0472">Membrane</keyword>
<dbReference type="Pfam" id="PF00873">
    <property type="entry name" value="ACR_tran"/>
    <property type="match status" value="1"/>
</dbReference>
<name>A0A645HWA0_9ZZZZ</name>
<reference evidence="2" key="1">
    <citation type="submission" date="2019-08" db="EMBL/GenBank/DDBJ databases">
        <authorList>
            <person name="Kucharzyk K."/>
            <person name="Murdoch R.W."/>
            <person name="Higgins S."/>
            <person name="Loffler F."/>
        </authorList>
    </citation>
    <scope>NUCLEOTIDE SEQUENCE</scope>
</reference>
<dbReference type="Gene3D" id="1.20.1640.10">
    <property type="entry name" value="Multidrug efflux transporter AcrB transmembrane domain"/>
    <property type="match status" value="1"/>
</dbReference>
<sequence length="86" mass="9255">MDKREAIVLTGKTRLRPILMTAMTTILGLSTMALGLGSGGDMLSPLGIVTIGGLIYGTLLTLFIVPILYDIMHKKPIREIDVGEVE</sequence>
<comment type="caution">
    <text evidence="2">The sequence shown here is derived from an EMBL/GenBank/DDBJ whole genome shotgun (WGS) entry which is preliminary data.</text>
</comment>
<dbReference type="GO" id="GO:0042910">
    <property type="term" value="F:xenobiotic transmembrane transporter activity"/>
    <property type="evidence" value="ECO:0007669"/>
    <property type="project" value="TreeGrafter"/>
</dbReference>
<dbReference type="InterPro" id="IPR001036">
    <property type="entry name" value="Acrflvin-R"/>
</dbReference>
<protein>
    <submittedName>
        <fullName evidence="2">Multidrug resistance protein MdtC</fullName>
    </submittedName>
</protein>
<proteinExistence type="predicted"/>
<feature type="transmembrane region" description="Helical" evidence="1">
    <location>
        <begin position="21"/>
        <end position="40"/>
    </location>
</feature>
<accession>A0A645HWA0</accession>